<keyword evidence="2" id="KW-1185">Reference proteome</keyword>
<proteinExistence type="predicted"/>
<dbReference type="RefSeq" id="WP_111490241.1">
    <property type="nucleotide sequence ID" value="NZ_CP031264.1"/>
</dbReference>
<dbReference type="OrthoDB" id="3366489at2"/>
<dbReference type="AlphaFoldDB" id="A0A345SVC0"/>
<evidence type="ECO:0000313" key="2">
    <source>
        <dbReference type="Proteomes" id="UP000249340"/>
    </source>
</evidence>
<reference evidence="2" key="1">
    <citation type="submission" date="2018-07" db="EMBL/GenBank/DDBJ databases">
        <title>Streptacidiphilus bronchialis DSM 106435 chromosome.</title>
        <authorList>
            <person name="Batra D."/>
            <person name="Gulvik C.A."/>
        </authorList>
    </citation>
    <scope>NUCLEOTIDE SEQUENCE [LARGE SCALE GENOMIC DNA]</scope>
    <source>
        <strain evidence="2">DSM 106435</strain>
    </source>
</reference>
<gene>
    <name evidence="1" type="ORF">C7M71_009710</name>
</gene>
<name>A0A345SVC0_9ACTN</name>
<evidence type="ECO:0008006" key="3">
    <source>
        <dbReference type="Google" id="ProtNLM"/>
    </source>
</evidence>
<sequence>MNVSHPRPMEPPAQRLARLRGPAPQRSLDARALAALAANPGCRRRALLDAAGVDKAALADRLGTPAPFGRSPFAIARGHVFESRVKADGYAELLLLFHRHLGLPEPGDAEVAVPDLLPRAGNAVRAERTRQALAEAADRPGGWTLLDHPMLCLEVAGSPAFLEPDAVVVRPDGRWTVVEIKSFPILDGSADPAKVGAAARQAAVYVLALRETAADLAGTKPDPDPYAAPDGLAAAPDHTVLLVCPKDFSHRPTAAVVDVRREIAVTRRQLLRMTRIDRILDALPADADFDLATGDDGAPARSTEQLGGSVAAVPAAYSPDCLSTCELGFHCRQEARCAGSVEQLGRSVRGELGSLHTVSAALAAAEGSADRGGVDEGGVDEGGVDEAAARLSRAAALRAEALAGARSEEAPGR</sequence>
<dbReference type="KEGG" id="stri:C7M71_009710"/>
<protein>
    <recommendedName>
        <fullName evidence="3">Secreted protein</fullName>
    </recommendedName>
</protein>
<evidence type="ECO:0000313" key="1">
    <source>
        <dbReference type="EMBL" id="AXI77675.1"/>
    </source>
</evidence>
<dbReference type="EMBL" id="CP031264">
    <property type="protein sequence ID" value="AXI77675.1"/>
    <property type="molecule type" value="Genomic_DNA"/>
</dbReference>
<dbReference type="Proteomes" id="UP000249340">
    <property type="component" value="Chromosome"/>
</dbReference>
<accession>A0A345SVC0</accession>
<organism evidence="1 2">
    <name type="scientific">Peterkaempfera bronchialis</name>
    <dbReference type="NCBI Taxonomy" id="2126346"/>
    <lineage>
        <taxon>Bacteria</taxon>
        <taxon>Bacillati</taxon>
        <taxon>Actinomycetota</taxon>
        <taxon>Actinomycetes</taxon>
        <taxon>Kitasatosporales</taxon>
        <taxon>Streptomycetaceae</taxon>
        <taxon>Peterkaempfera</taxon>
    </lineage>
</organism>